<keyword evidence="2" id="KW-1185">Reference proteome</keyword>
<protein>
    <submittedName>
        <fullName evidence="1">Uncharacterized protein</fullName>
    </submittedName>
</protein>
<evidence type="ECO:0000313" key="2">
    <source>
        <dbReference type="Proteomes" id="UP001176806"/>
    </source>
</evidence>
<gene>
    <name evidence="1" type="ORF">Q4Q40_03225</name>
</gene>
<accession>A0ABT8WJ50</accession>
<reference evidence="1" key="1">
    <citation type="submission" date="2023-07" db="EMBL/GenBank/DDBJ databases">
        <title>Two novel species in the genus Flavivirga.</title>
        <authorList>
            <person name="Kwon K."/>
        </authorList>
    </citation>
    <scope>NUCLEOTIDE SEQUENCE</scope>
    <source>
        <strain evidence="1">KACC 14158</strain>
    </source>
</reference>
<name>A0ABT8WJ50_9FLAO</name>
<dbReference type="EMBL" id="JAUOEL010000001">
    <property type="protein sequence ID" value="MDO5973184.1"/>
    <property type="molecule type" value="Genomic_DNA"/>
</dbReference>
<dbReference type="Proteomes" id="UP001176806">
    <property type="component" value="Unassembled WGS sequence"/>
</dbReference>
<proteinExistence type="predicted"/>
<comment type="caution">
    <text evidence="1">The sequence shown here is derived from an EMBL/GenBank/DDBJ whole genome shotgun (WGS) entry which is preliminary data.</text>
</comment>
<sequence>MEENYRFSDEAKQELHRALCYFKLMYKDDVFMDDLISQLRLIFSMPTAFQIRYKKR</sequence>
<organism evidence="1 2">
    <name type="scientific">Flavivirga jejuensis</name>
    <dbReference type="NCBI Taxonomy" id="870487"/>
    <lineage>
        <taxon>Bacteria</taxon>
        <taxon>Pseudomonadati</taxon>
        <taxon>Bacteroidota</taxon>
        <taxon>Flavobacteriia</taxon>
        <taxon>Flavobacteriales</taxon>
        <taxon>Flavobacteriaceae</taxon>
        <taxon>Flavivirga</taxon>
    </lineage>
</organism>
<dbReference type="RefSeq" id="WP_303300252.1">
    <property type="nucleotide sequence ID" value="NZ_BAABDA010000042.1"/>
</dbReference>
<evidence type="ECO:0000313" key="1">
    <source>
        <dbReference type="EMBL" id="MDO5973184.1"/>
    </source>
</evidence>